<accession>C7RJU5</accession>
<dbReference type="KEGG" id="app:CAP2UW1_3528"/>
<evidence type="ECO:0000256" key="1">
    <source>
        <dbReference type="SAM" id="Phobius"/>
    </source>
</evidence>
<keyword evidence="1" id="KW-0812">Transmembrane</keyword>
<gene>
    <name evidence="2" type="ordered locus">CAP2UW1_3528</name>
</gene>
<dbReference type="OrthoDB" id="6422829at2"/>
<evidence type="ECO:0000313" key="2">
    <source>
        <dbReference type="EMBL" id="ACV36786.1"/>
    </source>
</evidence>
<feature type="transmembrane region" description="Helical" evidence="1">
    <location>
        <begin position="71"/>
        <end position="89"/>
    </location>
</feature>
<name>C7RJU5_ACCRE</name>
<reference evidence="2" key="2">
    <citation type="submission" date="2009-09" db="EMBL/GenBank/DDBJ databases">
        <title>Complete sequence of chromosome of Candidatus Accumulibacter phosphatis clade IIA str. UW-1.</title>
        <authorList>
            <consortium name="US DOE Joint Genome Institute"/>
            <person name="Martin H.G."/>
            <person name="Ivanova N."/>
            <person name="Kunin V."/>
            <person name="Warnecke F."/>
            <person name="Barry K."/>
            <person name="He S."/>
            <person name="Salamov A."/>
            <person name="Szeto E."/>
            <person name="Dalin E."/>
            <person name="Pangilinan J.L."/>
            <person name="Lapidus A."/>
            <person name="Lowry S."/>
            <person name="Kyrpides N.C."/>
            <person name="McMahon K.D."/>
            <person name="Hugenholtz P."/>
        </authorList>
    </citation>
    <scope>NUCLEOTIDE SEQUENCE [LARGE SCALE GENOMIC DNA]</scope>
    <source>
        <strain evidence="2">UW-1</strain>
    </source>
</reference>
<keyword evidence="1" id="KW-1133">Transmembrane helix</keyword>
<sequence precursor="true">MKWQHVRRSVSKPAILWSCLAIVAWLLFVVAALSTSSPSWLPDVVWSILALPADDGVLEARGQFGDSFGPFNALVSSLALVGVISTLALQQTVAKQQQFQEQLFHAVAAYQSLLESFETNYRTKSGEPGSLRGRSALQNAWQHYVVGPFLRSCKAPGMDDVARNVGSLFFGETVGFAATQGAIESVDRQVAGWLSTDGATAALEVLGQAWWALYSSHRHHLDALFRAWYTVHRILNEAPNYSVTVDAQRLYAASFRAQISWIEMVYMLANQSALPHNAMFPRACRYANYFCAYDNLATTGDVTVTLLVEVAKARKANPSGNELTRAAFSR</sequence>
<dbReference type="AlphaFoldDB" id="C7RJU5"/>
<keyword evidence="1" id="KW-0472">Membrane</keyword>
<dbReference type="STRING" id="522306.CAP2UW1_3528"/>
<proteinExistence type="predicted"/>
<dbReference type="HOGENOM" id="CLU_840975_0_0_4"/>
<organism evidence="2">
    <name type="scientific">Accumulibacter regalis</name>
    <dbReference type="NCBI Taxonomy" id="522306"/>
    <lineage>
        <taxon>Bacteria</taxon>
        <taxon>Pseudomonadati</taxon>
        <taxon>Pseudomonadota</taxon>
        <taxon>Betaproteobacteria</taxon>
        <taxon>Candidatus Accumulibacter</taxon>
    </lineage>
</organism>
<reference evidence="2" key="1">
    <citation type="submission" date="2009-08" db="EMBL/GenBank/DDBJ databases">
        <authorList>
            <consortium name="US DOE Joint Genome Institute"/>
            <person name="Lucas S."/>
            <person name="Copeland A."/>
            <person name="Lapidus A."/>
            <person name="Glavina del Rio T."/>
            <person name="Dalin E."/>
            <person name="Tice H."/>
            <person name="Bruce D."/>
            <person name="Barry K."/>
            <person name="Pitluck S."/>
            <person name="Lowry S."/>
            <person name="Larimer F."/>
            <person name="Land M."/>
            <person name="Hauser L."/>
            <person name="Kyrpides N."/>
            <person name="Ivanova N."/>
            <person name="McMahon K.D."/>
            <person name="Hugenholtz P."/>
        </authorList>
    </citation>
    <scope>NUCLEOTIDE SEQUENCE</scope>
    <source>
        <strain evidence="2">UW-1</strain>
    </source>
</reference>
<protein>
    <submittedName>
        <fullName evidence="2">Uncharacterized protein</fullName>
    </submittedName>
</protein>
<dbReference type="EMBL" id="CP001715">
    <property type="protein sequence ID" value="ACV36786.1"/>
    <property type="molecule type" value="Genomic_DNA"/>
</dbReference>